<keyword evidence="1" id="KW-1133">Transmembrane helix</keyword>
<evidence type="ECO:0000313" key="2">
    <source>
        <dbReference type="EMBL" id="RMX50883.1"/>
    </source>
</evidence>
<keyword evidence="3" id="KW-1185">Reference proteome</keyword>
<dbReference type="AlphaFoldDB" id="A0A3M6UB32"/>
<sequence>MPFPIMFPRVRKDLSDFAIFFARRAFVFQLLEASFCYIYIFKSAKKQFRCLHHCMDSYCGSAVGSILEFKANWVCNHREIRFHLWPWVEARAYFISDQPIDILLQK</sequence>
<accession>A0A3M6UB32</accession>
<organism evidence="2 3">
    <name type="scientific">Pocillopora damicornis</name>
    <name type="common">Cauliflower coral</name>
    <name type="synonym">Millepora damicornis</name>
    <dbReference type="NCBI Taxonomy" id="46731"/>
    <lineage>
        <taxon>Eukaryota</taxon>
        <taxon>Metazoa</taxon>
        <taxon>Cnidaria</taxon>
        <taxon>Anthozoa</taxon>
        <taxon>Hexacorallia</taxon>
        <taxon>Scleractinia</taxon>
        <taxon>Astrocoeniina</taxon>
        <taxon>Pocilloporidae</taxon>
        <taxon>Pocillopora</taxon>
    </lineage>
</organism>
<comment type="caution">
    <text evidence="2">The sequence shown here is derived from an EMBL/GenBank/DDBJ whole genome shotgun (WGS) entry which is preliminary data.</text>
</comment>
<keyword evidence="1" id="KW-0812">Transmembrane</keyword>
<gene>
    <name evidence="2" type="ORF">pdam_00016106</name>
</gene>
<protein>
    <submittedName>
        <fullName evidence="2">Uncharacterized protein</fullName>
    </submittedName>
</protein>
<feature type="transmembrane region" description="Helical" evidence="1">
    <location>
        <begin position="20"/>
        <end position="40"/>
    </location>
</feature>
<evidence type="ECO:0000256" key="1">
    <source>
        <dbReference type="SAM" id="Phobius"/>
    </source>
</evidence>
<name>A0A3M6UB32_POCDA</name>
<evidence type="ECO:0000313" key="3">
    <source>
        <dbReference type="Proteomes" id="UP000275408"/>
    </source>
</evidence>
<reference evidence="2 3" key="1">
    <citation type="journal article" date="2018" name="Sci. Rep.">
        <title>Comparative analysis of the Pocillopora damicornis genome highlights role of immune system in coral evolution.</title>
        <authorList>
            <person name="Cunning R."/>
            <person name="Bay R.A."/>
            <person name="Gillette P."/>
            <person name="Baker A.C."/>
            <person name="Traylor-Knowles N."/>
        </authorList>
    </citation>
    <scope>NUCLEOTIDE SEQUENCE [LARGE SCALE GENOMIC DNA]</scope>
    <source>
        <strain evidence="2">RSMAS</strain>
        <tissue evidence="2">Whole animal</tissue>
    </source>
</reference>
<dbReference type="EMBL" id="RCHS01001883">
    <property type="protein sequence ID" value="RMX50883.1"/>
    <property type="molecule type" value="Genomic_DNA"/>
</dbReference>
<dbReference type="Proteomes" id="UP000275408">
    <property type="component" value="Unassembled WGS sequence"/>
</dbReference>
<proteinExistence type="predicted"/>
<keyword evidence="1" id="KW-0472">Membrane</keyword>